<evidence type="ECO:0000313" key="1">
    <source>
        <dbReference type="EMBL" id="AWN05844.1"/>
    </source>
</evidence>
<dbReference type="GeneID" id="64869189"/>
<organism evidence="1 2">
    <name type="scientific">Mycobacterium phage Priamo</name>
    <dbReference type="NCBI Taxonomy" id="2182403"/>
    <lineage>
        <taxon>Viruses</taxon>
        <taxon>Duplodnaviria</taxon>
        <taxon>Heunggongvirae</taxon>
        <taxon>Uroviricota</taxon>
        <taxon>Caudoviricetes</taxon>
        <taxon>Gladiatorvirus</taxon>
        <taxon>Gladiatorvirus priamo</taxon>
    </lineage>
</organism>
<gene>
    <name evidence="1" type="primary">82</name>
    <name evidence="1" type="ORF">SEA_PRIAMO_82</name>
</gene>
<name>A0A2U8UQ33_9CAUD</name>
<dbReference type="KEGG" id="vg:64869189"/>
<dbReference type="EMBL" id="MH155876">
    <property type="protein sequence ID" value="AWN05844.1"/>
    <property type="molecule type" value="Genomic_DNA"/>
</dbReference>
<evidence type="ECO:0000313" key="2">
    <source>
        <dbReference type="Proteomes" id="UP000246233"/>
    </source>
</evidence>
<protein>
    <submittedName>
        <fullName evidence="1">Uncharacterized protein</fullName>
    </submittedName>
</protein>
<dbReference type="Proteomes" id="UP000246233">
    <property type="component" value="Segment"/>
</dbReference>
<keyword evidence="2" id="KW-1185">Reference proteome</keyword>
<dbReference type="RefSeq" id="YP_010061306.1">
    <property type="nucleotide sequence ID" value="NC_054781.1"/>
</dbReference>
<accession>A0A2U8UQ33</accession>
<proteinExistence type="predicted"/>
<reference evidence="2" key="1">
    <citation type="submission" date="2018-04" db="EMBL/GenBank/DDBJ databases">
        <authorList>
            <person name="Gomez-Rosado J.O."/>
            <person name="Gonzalez-Garcia E.M."/>
            <person name="Gonzalez-Leon M.A."/>
            <person name="Gonzalez-Rodriguez J."/>
            <person name="Gonzalez-Santos L.I."/>
            <person name="Goveo-Rivera I.A."/>
            <person name="Gutierrez-Silva J.C."/>
            <person name="Issa-Mahmud S."/>
            <person name="Lopez-Llera J.N."/>
            <person name="Marrero-Visalden G."/>
            <person name="Muyet-Blasini E."/>
            <person name="Ortiz-Torres X.D."/>
            <person name="Palacios-Vallejo J.G."/>
            <person name="Pichardo-Gonzalez P.A."/>
            <person name="Pou-Acosta P.M."/>
            <person name="Velez-Velazquez R.M."/>
            <person name="Fernandez-Martinez M."/>
            <person name="Maldonado-Vazquez N."/>
            <person name="Rubin M."/>
            <person name="Vazquez E."/>
            <person name="Garlena R.A."/>
            <person name="Russell D.A."/>
            <person name="Pope W.H."/>
            <person name="Jacobs-Sera D."/>
            <person name="Hatfull G.F."/>
        </authorList>
    </citation>
    <scope>NUCLEOTIDE SEQUENCE [LARGE SCALE GENOMIC DNA]</scope>
</reference>
<sequence length="86" mass="9596">MTKTKRVPLSPELATNIFKEVWSDGMLLYDIAGKLTCTEFEALADLMLALGFDPETVEAFEEGHADQDECGDMHSTCDHPECKEEV</sequence>